<evidence type="ECO:0000259" key="3">
    <source>
        <dbReference type="Pfam" id="PF20266"/>
    </source>
</evidence>
<evidence type="ECO:0000313" key="4">
    <source>
        <dbReference type="EMBL" id="KAH3856663.1"/>
    </source>
</evidence>
<comment type="caution">
    <text evidence="4">The sequence shown here is derived from an EMBL/GenBank/DDBJ whole genome shotgun (WGS) entry which is preliminary data.</text>
</comment>
<dbReference type="InterPro" id="IPR024810">
    <property type="entry name" value="MAB21L/cGLR"/>
</dbReference>
<dbReference type="SMART" id="SM01265">
    <property type="entry name" value="Mab-21"/>
    <property type="match status" value="1"/>
</dbReference>
<dbReference type="EMBL" id="JAIWYP010000003">
    <property type="protein sequence ID" value="KAH3856663.1"/>
    <property type="molecule type" value="Genomic_DNA"/>
</dbReference>
<dbReference type="Pfam" id="PF03281">
    <property type="entry name" value="Mab-21"/>
    <property type="match status" value="1"/>
</dbReference>
<dbReference type="AlphaFoldDB" id="A0A9D4R732"/>
<comment type="similarity">
    <text evidence="1">Belongs to the mab-21 family.</text>
</comment>
<name>A0A9D4R732_DREPO</name>
<feature type="domain" description="Mab-21-like nucleotidyltransferase" evidence="2">
    <location>
        <begin position="171"/>
        <end position="253"/>
    </location>
</feature>
<proteinExistence type="inferred from homology"/>
<feature type="domain" description="Mab-21-like HhH/H2TH-like" evidence="3">
    <location>
        <begin position="266"/>
        <end position="355"/>
    </location>
</feature>
<dbReference type="PANTHER" id="PTHR10656">
    <property type="entry name" value="CELL FATE DETERMINING PROTEIN MAB21-RELATED"/>
    <property type="match status" value="1"/>
</dbReference>
<evidence type="ECO:0008006" key="6">
    <source>
        <dbReference type="Google" id="ProtNLM"/>
    </source>
</evidence>
<accession>A0A9D4R732</accession>
<keyword evidence="5" id="KW-1185">Reference proteome</keyword>
<dbReference type="PANTHER" id="PTHR10656:SF69">
    <property type="entry name" value="MAB-21-LIKE HHH_H2TH-LIKE DOMAIN-CONTAINING PROTEIN"/>
    <property type="match status" value="1"/>
</dbReference>
<evidence type="ECO:0000259" key="2">
    <source>
        <dbReference type="Pfam" id="PF03281"/>
    </source>
</evidence>
<dbReference type="InterPro" id="IPR046906">
    <property type="entry name" value="Mab-21_HhH/H2TH-like"/>
</dbReference>
<evidence type="ECO:0000256" key="1">
    <source>
        <dbReference type="ARBA" id="ARBA00008307"/>
    </source>
</evidence>
<gene>
    <name evidence="4" type="ORF">DPMN_099255</name>
</gene>
<dbReference type="Gene3D" id="1.10.1410.40">
    <property type="match status" value="1"/>
</dbReference>
<sequence>MEQTTPECEILDLAEQLRTGLEDDTKDYLDVFAKCNEVLKRFGKEEIVPVGSSVDDSKISTNEDFGDVDVLVIAKTINLDESLFEYERDYPSFLRLRGNGVHAYYFDENDLVDKQWVKANVLKDLQNSKFFVLTKLFWILQTLPLSIIKATGVGFEFSSFDINPKTITLRNISIDCVPAFSFSGWPRPASEWLHRTRYWPIKEVIEEIVNTGCQIVAKRPLYIHDPGDENRSPEEIETDVIFRLSFSKCELVLSKTMSKSQLMLWRILKAYQKGFLQVKPKVLASYHWKNVVFWISEEENHEFWNPKNLLKAIVKALDFMIDCLTKEFIPFYFVRIENLIAGCRRDMILETLQMVKEIRSQPLDALRQFIQNPPKREKPGNLPIAITYFNECLENMKKVNPFEENATSEVNIGDVFALLDSCSDPKYHSLQETQRLFKHLIHRIEQQALRELSELREMPGFLEPIEKVITVFYNDVLKTYNNARNEKIYTRTSDPALDDVSEKDQRSNVEQLKTIFKESYFSLSEDVTNTLITWILGLIDFVKHGYGNSFSEENMFKNMDALGDISRISPLLYIPRDF</sequence>
<evidence type="ECO:0000313" key="5">
    <source>
        <dbReference type="Proteomes" id="UP000828390"/>
    </source>
</evidence>
<dbReference type="Pfam" id="PF20266">
    <property type="entry name" value="Mab-21_C"/>
    <property type="match status" value="1"/>
</dbReference>
<organism evidence="4 5">
    <name type="scientific">Dreissena polymorpha</name>
    <name type="common">Zebra mussel</name>
    <name type="synonym">Mytilus polymorpha</name>
    <dbReference type="NCBI Taxonomy" id="45954"/>
    <lineage>
        <taxon>Eukaryota</taxon>
        <taxon>Metazoa</taxon>
        <taxon>Spiralia</taxon>
        <taxon>Lophotrochozoa</taxon>
        <taxon>Mollusca</taxon>
        <taxon>Bivalvia</taxon>
        <taxon>Autobranchia</taxon>
        <taxon>Heteroconchia</taxon>
        <taxon>Euheterodonta</taxon>
        <taxon>Imparidentia</taxon>
        <taxon>Neoheterodontei</taxon>
        <taxon>Myida</taxon>
        <taxon>Dreissenoidea</taxon>
        <taxon>Dreissenidae</taxon>
        <taxon>Dreissena</taxon>
    </lineage>
</organism>
<reference evidence="4" key="1">
    <citation type="journal article" date="2019" name="bioRxiv">
        <title>The Genome of the Zebra Mussel, Dreissena polymorpha: A Resource for Invasive Species Research.</title>
        <authorList>
            <person name="McCartney M.A."/>
            <person name="Auch B."/>
            <person name="Kono T."/>
            <person name="Mallez S."/>
            <person name="Zhang Y."/>
            <person name="Obille A."/>
            <person name="Becker A."/>
            <person name="Abrahante J.E."/>
            <person name="Garbe J."/>
            <person name="Badalamenti J.P."/>
            <person name="Herman A."/>
            <person name="Mangelson H."/>
            <person name="Liachko I."/>
            <person name="Sullivan S."/>
            <person name="Sone E.D."/>
            <person name="Koren S."/>
            <person name="Silverstein K.A.T."/>
            <person name="Beckman K.B."/>
            <person name="Gohl D.M."/>
        </authorList>
    </citation>
    <scope>NUCLEOTIDE SEQUENCE</scope>
    <source>
        <strain evidence="4">Duluth1</strain>
        <tissue evidence="4">Whole animal</tissue>
    </source>
</reference>
<reference evidence="4" key="2">
    <citation type="submission" date="2020-11" db="EMBL/GenBank/DDBJ databases">
        <authorList>
            <person name="McCartney M.A."/>
            <person name="Auch B."/>
            <person name="Kono T."/>
            <person name="Mallez S."/>
            <person name="Becker A."/>
            <person name="Gohl D.M."/>
            <person name="Silverstein K.A.T."/>
            <person name="Koren S."/>
            <person name="Bechman K.B."/>
            <person name="Herman A."/>
            <person name="Abrahante J.E."/>
            <person name="Garbe J."/>
        </authorList>
    </citation>
    <scope>NUCLEOTIDE SEQUENCE</scope>
    <source>
        <strain evidence="4">Duluth1</strain>
        <tissue evidence="4">Whole animal</tissue>
    </source>
</reference>
<dbReference type="Proteomes" id="UP000828390">
    <property type="component" value="Unassembled WGS sequence"/>
</dbReference>
<dbReference type="InterPro" id="IPR046903">
    <property type="entry name" value="Mab-21-like_nuc_Trfase"/>
</dbReference>
<protein>
    <recommendedName>
        <fullName evidence="6">Mab-21-like nucleotidyltransferase domain-containing protein</fullName>
    </recommendedName>
</protein>